<evidence type="ECO:0000256" key="6">
    <source>
        <dbReference type="ARBA" id="ARBA00023170"/>
    </source>
</evidence>
<organism evidence="11 12">
    <name type="scientific">Crotalus adamanteus</name>
    <name type="common">Eastern diamondback rattlesnake</name>
    <dbReference type="NCBI Taxonomy" id="8729"/>
    <lineage>
        <taxon>Eukaryota</taxon>
        <taxon>Metazoa</taxon>
        <taxon>Chordata</taxon>
        <taxon>Craniata</taxon>
        <taxon>Vertebrata</taxon>
        <taxon>Euteleostomi</taxon>
        <taxon>Lepidosauria</taxon>
        <taxon>Squamata</taxon>
        <taxon>Bifurcata</taxon>
        <taxon>Unidentata</taxon>
        <taxon>Episquamata</taxon>
        <taxon>Toxicofera</taxon>
        <taxon>Serpentes</taxon>
        <taxon>Colubroidea</taxon>
        <taxon>Viperidae</taxon>
        <taxon>Crotalinae</taxon>
        <taxon>Crotalus</taxon>
    </lineage>
</organism>
<keyword evidence="6 11" id="KW-0675">Receptor</keyword>
<dbReference type="InterPro" id="IPR013783">
    <property type="entry name" value="Ig-like_fold"/>
</dbReference>
<gene>
    <name evidence="11" type="ORF">NXF25_010252</name>
</gene>
<keyword evidence="7" id="KW-0325">Glycoprotein</keyword>
<evidence type="ECO:0000256" key="9">
    <source>
        <dbReference type="SAM" id="SignalP"/>
    </source>
</evidence>
<evidence type="ECO:0000313" key="11">
    <source>
        <dbReference type="EMBL" id="KAK9401896.1"/>
    </source>
</evidence>
<evidence type="ECO:0000256" key="8">
    <source>
        <dbReference type="SAM" id="Phobius"/>
    </source>
</evidence>
<dbReference type="InterPro" id="IPR003532">
    <property type="entry name" value="Short_hematopoietin_rcpt_2_CS"/>
</dbReference>
<sequence>MSWLIVLCSTLHVAFQKEKPIASGSLSRSYRTQAPASTAAAATMPAKRKLVSLALNVTPPSLRDSAPLEVASAMAPSMNGTSVENFSCIVRSYTFKNPTMNCTWNAGTNAPSDTQYFMYLAYHKATDNECPHYISNMRRRHIGCYFPDVIVNKYRVNITVNGSSTKSPIQSYVDDFRLYKKEQLRPPQNITVDYKSPLYYRIQWEPPPSSRKVGRECFEFQIKDECRNTVMNVTGKTYFNFAKPAKYILRIRTIGHTVCTISKEMNGEWSEPIEFGTDPDTFPTLPLVFAALGTMLIIMLLTLICKRNHIWEKLTDPVPQPKDIMWQHEKNVEKWVTPVPIGGESITVVEEMTAISPKV</sequence>
<keyword evidence="12" id="KW-1185">Reference proteome</keyword>
<keyword evidence="2 8" id="KW-0812">Transmembrane</keyword>
<dbReference type="InterPro" id="IPR036116">
    <property type="entry name" value="FN3_sf"/>
</dbReference>
<dbReference type="AlphaFoldDB" id="A0AAW1BI05"/>
<feature type="domain" description="Type I cytokine receptor cytokine-binding" evidence="10">
    <location>
        <begin position="85"/>
        <end position="178"/>
    </location>
</feature>
<keyword evidence="4 8" id="KW-1133">Transmembrane helix</keyword>
<accession>A0AAW1BI05</accession>
<evidence type="ECO:0000256" key="5">
    <source>
        <dbReference type="ARBA" id="ARBA00023136"/>
    </source>
</evidence>
<dbReference type="Gene3D" id="2.60.40.10">
    <property type="entry name" value="Immunoglobulins"/>
    <property type="match status" value="2"/>
</dbReference>
<dbReference type="InterPro" id="IPR015321">
    <property type="entry name" value="TypeI_recpt_CBD"/>
</dbReference>
<evidence type="ECO:0000256" key="7">
    <source>
        <dbReference type="ARBA" id="ARBA00023180"/>
    </source>
</evidence>
<feature type="transmembrane region" description="Helical" evidence="8">
    <location>
        <begin position="285"/>
        <end position="305"/>
    </location>
</feature>
<dbReference type="GO" id="GO:0009897">
    <property type="term" value="C:external side of plasma membrane"/>
    <property type="evidence" value="ECO:0007669"/>
    <property type="project" value="TreeGrafter"/>
</dbReference>
<name>A0AAW1BI05_CROAD</name>
<evidence type="ECO:0000256" key="2">
    <source>
        <dbReference type="ARBA" id="ARBA00022692"/>
    </source>
</evidence>
<comment type="subcellular location">
    <subcellularLocation>
        <location evidence="1">Membrane</location>
        <topology evidence="1">Single-pass type I membrane protein</topology>
    </subcellularLocation>
</comment>
<evidence type="ECO:0000313" key="12">
    <source>
        <dbReference type="Proteomes" id="UP001474421"/>
    </source>
</evidence>
<dbReference type="PROSITE" id="PS01356">
    <property type="entry name" value="HEMATOPO_REC_S_F2"/>
    <property type="match status" value="1"/>
</dbReference>
<dbReference type="GO" id="GO:0004896">
    <property type="term" value="F:cytokine receptor activity"/>
    <property type="evidence" value="ECO:0007669"/>
    <property type="project" value="InterPro"/>
</dbReference>
<dbReference type="Proteomes" id="UP001474421">
    <property type="component" value="Unassembled WGS sequence"/>
</dbReference>
<dbReference type="SUPFAM" id="SSF49265">
    <property type="entry name" value="Fibronectin type III"/>
    <property type="match status" value="2"/>
</dbReference>
<evidence type="ECO:0000256" key="3">
    <source>
        <dbReference type="ARBA" id="ARBA00022729"/>
    </source>
</evidence>
<feature type="chain" id="PRO_5043754825" evidence="9">
    <location>
        <begin position="17"/>
        <end position="359"/>
    </location>
</feature>
<dbReference type="PANTHER" id="PTHR23037">
    <property type="entry name" value="CYTOKINE RECEPTOR"/>
    <property type="match status" value="1"/>
</dbReference>
<evidence type="ECO:0000256" key="4">
    <source>
        <dbReference type="ARBA" id="ARBA00022989"/>
    </source>
</evidence>
<evidence type="ECO:0000256" key="1">
    <source>
        <dbReference type="ARBA" id="ARBA00004479"/>
    </source>
</evidence>
<protein>
    <submittedName>
        <fullName evidence="11">Interleukin-5 receptor subunit alpha-like</fullName>
    </submittedName>
</protein>
<comment type="caution">
    <text evidence="11">The sequence shown here is derived from an EMBL/GenBank/DDBJ whole genome shotgun (WGS) entry which is preliminary data.</text>
</comment>
<keyword evidence="3 9" id="KW-0732">Signal</keyword>
<feature type="signal peptide" evidence="9">
    <location>
        <begin position="1"/>
        <end position="16"/>
    </location>
</feature>
<evidence type="ECO:0000259" key="10">
    <source>
        <dbReference type="Pfam" id="PF09240"/>
    </source>
</evidence>
<proteinExistence type="predicted"/>
<dbReference type="Pfam" id="PF09240">
    <property type="entry name" value="IL6Ra-bind"/>
    <property type="match status" value="1"/>
</dbReference>
<keyword evidence="5 8" id="KW-0472">Membrane</keyword>
<dbReference type="PANTHER" id="PTHR23037:SF46">
    <property type="entry name" value="INTERLEUKIN 5 RECEPTOR SUBUNIT ALPHA"/>
    <property type="match status" value="1"/>
</dbReference>
<dbReference type="EMBL" id="JAOTOJ010000004">
    <property type="protein sequence ID" value="KAK9401896.1"/>
    <property type="molecule type" value="Genomic_DNA"/>
</dbReference>
<reference evidence="11 12" key="1">
    <citation type="journal article" date="2024" name="Proc. Natl. Acad. Sci. U.S.A.">
        <title>The genetic regulatory architecture and epigenomic basis for age-related changes in rattlesnake venom.</title>
        <authorList>
            <person name="Hogan M.P."/>
            <person name="Holding M.L."/>
            <person name="Nystrom G.S."/>
            <person name="Colston T.J."/>
            <person name="Bartlett D.A."/>
            <person name="Mason A.J."/>
            <person name="Ellsworth S.A."/>
            <person name="Rautsaw R.M."/>
            <person name="Lawrence K.C."/>
            <person name="Strickland J.L."/>
            <person name="He B."/>
            <person name="Fraser P."/>
            <person name="Margres M.J."/>
            <person name="Gilbert D.M."/>
            <person name="Gibbs H.L."/>
            <person name="Parkinson C.L."/>
            <person name="Rokyta D.R."/>
        </authorList>
    </citation>
    <scope>NUCLEOTIDE SEQUENCE [LARGE SCALE GENOMIC DNA]</scope>
    <source>
        <strain evidence="11">DRR0105</strain>
    </source>
</reference>